<dbReference type="OrthoDB" id="4570648at2"/>
<sequence>MFDGKFRHWRPTYDPKPWRTITPPQPVTVDLATAIAHDGGRLAHDLPLRVRAEGLNLDIQVPGVLHAWARTSRGSWLAACTFTVPTGNNLGSLEVTQWCPAAAVTPRETGPPST</sequence>
<evidence type="ECO:0000313" key="2">
    <source>
        <dbReference type="Proteomes" id="UP000183561"/>
    </source>
</evidence>
<dbReference type="RefSeq" id="WP_083395443.1">
    <property type="nucleotide sequence ID" value="NZ_FNSV01000004.1"/>
</dbReference>
<proteinExistence type="predicted"/>
<reference evidence="2" key="1">
    <citation type="submission" date="2016-10" db="EMBL/GenBank/DDBJ databases">
        <authorList>
            <person name="Varghese N."/>
            <person name="Submissions S."/>
        </authorList>
    </citation>
    <scope>NUCLEOTIDE SEQUENCE [LARGE SCALE GENOMIC DNA]</scope>
    <source>
        <strain evidence="2">DSM 44498</strain>
    </source>
</reference>
<name>A0A1H4IH85_9NOCA</name>
<dbReference type="Proteomes" id="UP000183561">
    <property type="component" value="Unassembled WGS sequence"/>
</dbReference>
<dbReference type="AlphaFoldDB" id="A0A1H4IH85"/>
<dbReference type="EMBL" id="FNSV01000004">
    <property type="protein sequence ID" value="SEB33451.1"/>
    <property type="molecule type" value="Genomic_DNA"/>
</dbReference>
<accession>A0A1H4IH85</accession>
<organism evidence="1 2">
    <name type="scientific">Rhodococcus koreensis</name>
    <dbReference type="NCBI Taxonomy" id="99653"/>
    <lineage>
        <taxon>Bacteria</taxon>
        <taxon>Bacillati</taxon>
        <taxon>Actinomycetota</taxon>
        <taxon>Actinomycetes</taxon>
        <taxon>Mycobacteriales</taxon>
        <taxon>Nocardiaceae</taxon>
        <taxon>Rhodococcus</taxon>
    </lineage>
</organism>
<protein>
    <submittedName>
        <fullName evidence="1">Uncharacterized protein</fullName>
    </submittedName>
</protein>
<gene>
    <name evidence="1" type="ORF">SAMN04490239_0733</name>
</gene>
<evidence type="ECO:0000313" key="1">
    <source>
        <dbReference type="EMBL" id="SEB33451.1"/>
    </source>
</evidence>
<keyword evidence="2" id="KW-1185">Reference proteome</keyword>